<dbReference type="FunFam" id="1.20.150.20:FF:000001">
    <property type="entry name" value="ATP synthase subunit alpha"/>
    <property type="match status" value="1"/>
</dbReference>
<keyword evidence="5 14" id="KW-0547">Nucleotide-binding</keyword>
<dbReference type="InterPro" id="IPR038376">
    <property type="entry name" value="ATP_synth_asu_C_sf"/>
</dbReference>
<sequence length="512" mass="55425">MDIRAAEISDIIRKQIQDYEKRVEVTETGTVLTAGDGIARIYGLSGVMAGEMVELSGTGGETVQGMVLNLEEDNVGVALLGKFESIKEGDTARRTGRIVEVPVGDELLGRVVNAIGEPIDGGPPIATKERRKVELKAPGIMARKSVHEPMQTGIKAIDSMIPIGRGQRELIIGDRGVGKTAVALDTIINQKGQNVYCFYVAIGQKQSTVASLVDKLKKAGAFEYTTVVVAGAAEPAPLQFIAPYTGVAMAEHYRDNGKHALIVYDDLSKQAVAYRQLSLLLRRPPGREAYPGDVFYIHSRLLERAAKVNDELGGGSLTALPIIETQAGDVSAYIPTNVISITDGQIYLEGDLFYSGIRPAVNVGLSVSRVGGSAQTKAMKKVAGRLRLELASFREMAAFAQFGSDLDKATQAKLARGERMTELLKQAQYSPLAMEEQVVVLYAGINGFIDEYPLEALGRYEKELLNYMRSAKKDVLDTIRSTGKLDDSVDKSLREALTEFAKTFSVKESADS</sequence>
<dbReference type="InterPro" id="IPR027417">
    <property type="entry name" value="P-loop_NTPase"/>
</dbReference>
<dbReference type="Proteomes" id="UP000001880">
    <property type="component" value="Chromosome"/>
</dbReference>
<evidence type="ECO:0000256" key="13">
    <source>
        <dbReference type="ARBA" id="ARBA00026013"/>
    </source>
</evidence>
<dbReference type="Gene3D" id="1.20.150.20">
    <property type="entry name" value="ATP synthase alpha/beta chain, C-terminal domain"/>
    <property type="match status" value="1"/>
</dbReference>
<dbReference type="eggNOG" id="COG0056">
    <property type="taxonomic scope" value="Bacteria"/>
</dbReference>
<dbReference type="InterPro" id="IPR036121">
    <property type="entry name" value="ATPase_F1/V1/A1_a/bsu_N_sf"/>
</dbReference>
<dbReference type="Pfam" id="PF02874">
    <property type="entry name" value="ATP-synt_ab_N"/>
    <property type="match status" value="1"/>
</dbReference>
<dbReference type="HAMAP" id="MF_01346">
    <property type="entry name" value="ATP_synth_alpha_bact"/>
    <property type="match status" value="1"/>
</dbReference>
<dbReference type="KEGG" id="hoh:Hoch_6064"/>
<dbReference type="AlphaFoldDB" id="D0LL43"/>
<keyword evidence="9 14" id="KW-0406">Ion transport</keyword>
<evidence type="ECO:0000256" key="7">
    <source>
        <dbReference type="ARBA" id="ARBA00022840"/>
    </source>
</evidence>
<evidence type="ECO:0000256" key="3">
    <source>
        <dbReference type="ARBA" id="ARBA00008936"/>
    </source>
</evidence>
<dbReference type="SUPFAM" id="SSF47917">
    <property type="entry name" value="C-terminal domain of alpha and beta subunits of F1 ATP synthase"/>
    <property type="match status" value="1"/>
</dbReference>
<dbReference type="STRING" id="502025.Hoch_6064"/>
<dbReference type="FunFam" id="2.40.30.20:FF:000001">
    <property type="entry name" value="ATP synthase subunit alpha"/>
    <property type="match status" value="1"/>
</dbReference>
<dbReference type="InterPro" id="IPR000194">
    <property type="entry name" value="ATPase_F1/V1/A1_a/bsu_nucl-bd"/>
</dbReference>
<comment type="function">
    <text evidence="1 14">Produces ATP from ADP in the presence of a proton gradient across the membrane. The alpha chain is a regulatory subunit.</text>
</comment>
<keyword evidence="14" id="KW-1003">Cell membrane</keyword>
<keyword evidence="8 14" id="KW-1278">Translocase</keyword>
<dbReference type="PROSITE" id="PS00152">
    <property type="entry name" value="ATPASE_ALPHA_BETA"/>
    <property type="match status" value="1"/>
</dbReference>
<keyword evidence="11 14" id="KW-0139">CF(1)</keyword>
<keyword evidence="18" id="KW-0378">Hydrolase</keyword>
<dbReference type="PANTHER" id="PTHR48082:SF2">
    <property type="entry name" value="ATP SYNTHASE SUBUNIT ALPHA, MITOCHONDRIAL"/>
    <property type="match status" value="1"/>
</dbReference>
<keyword evidence="10 14" id="KW-0472">Membrane</keyword>
<comment type="catalytic activity">
    <reaction evidence="14">
        <text>ATP + H2O + 4 H(+)(in) = ADP + phosphate + 5 H(+)(out)</text>
        <dbReference type="Rhea" id="RHEA:57720"/>
        <dbReference type="ChEBI" id="CHEBI:15377"/>
        <dbReference type="ChEBI" id="CHEBI:15378"/>
        <dbReference type="ChEBI" id="CHEBI:30616"/>
        <dbReference type="ChEBI" id="CHEBI:43474"/>
        <dbReference type="ChEBI" id="CHEBI:456216"/>
        <dbReference type="EC" id="7.1.2.2"/>
    </reaction>
</comment>
<comment type="subunit">
    <text evidence="13">F-type ATPases have 2 components, CF(1) - the catalytic core - and CF(0) - the membrane proton channel. CF(1) has five subunits: alpha(3), beta(3), gamma(1), delta(1), epsilon(1). CF(0) has four main subunits: a(1), b(1), b'(1) and c(9-12).</text>
</comment>
<dbReference type="InterPro" id="IPR000793">
    <property type="entry name" value="ATP_synth_asu_C"/>
</dbReference>
<keyword evidence="6 14" id="KW-0375">Hydrogen ion transport</keyword>
<dbReference type="OrthoDB" id="9803053at2"/>
<evidence type="ECO:0000256" key="14">
    <source>
        <dbReference type="HAMAP-Rule" id="MF_01346"/>
    </source>
</evidence>
<evidence type="ECO:0000259" key="16">
    <source>
        <dbReference type="Pfam" id="PF00306"/>
    </source>
</evidence>
<accession>D0LL43</accession>
<dbReference type="NCBIfam" id="TIGR00962">
    <property type="entry name" value="atpA"/>
    <property type="match status" value="1"/>
</dbReference>
<dbReference type="GO" id="GO:0005524">
    <property type="term" value="F:ATP binding"/>
    <property type="evidence" value="ECO:0007669"/>
    <property type="project" value="UniProtKB-UniRule"/>
</dbReference>
<evidence type="ECO:0000313" key="18">
    <source>
        <dbReference type="EMBL" id="ACY18539.1"/>
    </source>
</evidence>
<protein>
    <recommendedName>
        <fullName evidence="14">ATP synthase subunit alpha</fullName>
        <ecNumber evidence="14">7.1.2.2</ecNumber>
    </recommendedName>
    <alternativeName>
        <fullName evidence="14">ATP synthase F1 sector subunit alpha</fullName>
    </alternativeName>
    <alternativeName>
        <fullName evidence="14">F-ATPase subunit alpha</fullName>
    </alternativeName>
</protein>
<dbReference type="CDD" id="cd18113">
    <property type="entry name" value="ATP-synt_F1_alpha_C"/>
    <property type="match status" value="1"/>
</dbReference>
<comment type="subunit">
    <text evidence="14">F-type ATPases have 2 components, CF(1) - the catalytic core - and CF(0) - the membrane proton channel. CF(1) has five subunits: alpha(3), beta(3), gamma(1), delta(1), epsilon(1). CF(0) has three main subunits: a(1), b(2) and c(9-12). The alpha and beta chains form an alternating ring which encloses part of the gamma chain. CF(1) is attached to CF(0) by a central stalk formed by the gamma and epsilon chains, while a peripheral stalk is formed by the delta and b chains.</text>
</comment>
<evidence type="ECO:0000256" key="11">
    <source>
        <dbReference type="ARBA" id="ARBA00023196"/>
    </source>
</evidence>
<evidence type="ECO:0000256" key="8">
    <source>
        <dbReference type="ARBA" id="ARBA00022967"/>
    </source>
</evidence>
<keyword evidence="12 14" id="KW-0066">ATP synthesis</keyword>
<dbReference type="CDD" id="cd01132">
    <property type="entry name" value="F1-ATPase_alpha_CD"/>
    <property type="match status" value="1"/>
</dbReference>
<organism evidence="18 19">
    <name type="scientific">Haliangium ochraceum (strain DSM 14365 / JCM 11303 / SMP-2)</name>
    <dbReference type="NCBI Taxonomy" id="502025"/>
    <lineage>
        <taxon>Bacteria</taxon>
        <taxon>Pseudomonadati</taxon>
        <taxon>Myxococcota</taxon>
        <taxon>Polyangia</taxon>
        <taxon>Haliangiales</taxon>
        <taxon>Kofleriaceae</taxon>
        <taxon>Haliangium</taxon>
    </lineage>
</organism>
<dbReference type="RefSeq" id="WP_012831131.1">
    <property type="nucleotide sequence ID" value="NC_013440.1"/>
</dbReference>
<feature type="domain" description="ATPase F1/V1/A1 complex alpha/beta subunit nucleotide-binding" evidence="15">
    <location>
        <begin position="153"/>
        <end position="368"/>
    </location>
</feature>
<dbReference type="InterPro" id="IPR033732">
    <property type="entry name" value="ATP_synth_F1_a_nt-bd_dom"/>
</dbReference>
<comment type="similarity">
    <text evidence="3 14">Belongs to the ATPase alpha/beta chains family.</text>
</comment>
<dbReference type="EMBL" id="CP001804">
    <property type="protein sequence ID" value="ACY18539.1"/>
    <property type="molecule type" value="Genomic_DNA"/>
</dbReference>
<gene>
    <name evidence="14" type="primary">atpA</name>
    <name evidence="18" type="ordered locus">Hoch_6064</name>
</gene>
<evidence type="ECO:0000256" key="2">
    <source>
        <dbReference type="ARBA" id="ARBA00004170"/>
    </source>
</evidence>
<evidence type="ECO:0000256" key="1">
    <source>
        <dbReference type="ARBA" id="ARBA00003784"/>
    </source>
</evidence>
<keyword evidence="4 14" id="KW-0813">Transport</keyword>
<evidence type="ECO:0000256" key="5">
    <source>
        <dbReference type="ARBA" id="ARBA00022741"/>
    </source>
</evidence>
<dbReference type="GO" id="GO:0043531">
    <property type="term" value="F:ADP binding"/>
    <property type="evidence" value="ECO:0007669"/>
    <property type="project" value="TreeGrafter"/>
</dbReference>
<dbReference type="Pfam" id="PF00006">
    <property type="entry name" value="ATP-synt_ab"/>
    <property type="match status" value="1"/>
</dbReference>
<keyword evidence="14" id="KW-0997">Cell inner membrane</keyword>
<comment type="subcellular location">
    <subcellularLocation>
        <location evidence="14">Cell inner membrane</location>
        <topology evidence="14">Peripheral membrane protein</topology>
    </subcellularLocation>
    <subcellularLocation>
        <location evidence="2">Membrane</location>
        <topology evidence="2">Peripheral membrane protein</topology>
    </subcellularLocation>
</comment>
<dbReference type="CDD" id="cd18116">
    <property type="entry name" value="ATP-synt_F1_alpha_N"/>
    <property type="match status" value="1"/>
</dbReference>
<evidence type="ECO:0000256" key="4">
    <source>
        <dbReference type="ARBA" id="ARBA00022448"/>
    </source>
</evidence>
<proteinExistence type="inferred from homology"/>
<dbReference type="InterPro" id="IPR004100">
    <property type="entry name" value="ATPase_F1/V1/A1_a/bsu_N"/>
</dbReference>
<reference evidence="18 19" key="1">
    <citation type="journal article" date="2010" name="Stand. Genomic Sci.">
        <title>Complete genome sequence of Haliangium ochraceum type strain (SMP-2).</title>
        <authorList>
            <consortium name="US DOE Joint Genome Institute (JGI-PGF)"/>
            <person name="Ivanova N."/>
            <person name="Daum C."/>
            <person name="Lang E."/>
            <person name="Abt B."/>
            <person name="Kopitz M."/>
            <person name="Saunders E."/>
            <person name="Lapidus A."/>
            <person name="Lucas S."/>
            <person name="Glavina Del Rio T."/>
            <person name="Nolan M."/>
            <person name="Tice H."/>
            <person name="Copeland A."/>
            <person name="Cheng J.F."/>
            <person name="Chen F."/>
            <person name="Bruce D."/>
            <person name="Goodwin L."/>
            <person name="Pitluck S."/>
            <person name="Mavromatis K."/>
            <person name="Pati A."/>
            <person name="Mikhailova N."/>
            <person name="Chen A."/>
            <person name="Palaniappan K."/>
            <person name="Land M."/>
            <person name="Hauser L."/>
            <person name="Chang Y.J."/>
            <person name="Jeffries C.D."/>
            <person name="Detter J.C."/>
            <person name="Brettin T."/>
            <person name="Rohde M."/>
            <person name="Goker M."/>
            <person name="Bristow J."/>
            <person name="Markowitz V."/>
            <person name="Eisen J.A."/>
            <person name="Hugenholtz P."/>
            <person name="Kyrpides N.C."/>
            <person name="Klenk H.P."/>
        </authorList>
    </citation>
    <scope>NUCLEOTIDE SEQUENCE [LARGE SCALE GENOMIC DNA]</scope>
    <source>
        <strain evidence="19">DSM 14365 / CIP 107738 / JCM 11303 / AJ 13395 / SMP-2</strain>
    </source>
</reference>
<dbReference type="FunFam" id="3.40.50.300:FF:000002">
    <property type="entry name" value="ATP synthase subunit alpha"/>
    <property type="match status" value="1"/>
</dbReference>
<dbReference type="NCBIfam" id="NF009884">
    <property type="entry name" value="PRK13343.1"/>
    <property type="match status" value="1"/>
</dbReference>
<evidence type="ECO:0000256" key="9">
    <source>
        <dbReference type="ARBA" id="ARBA00023065"/>
    </source>
</evidence>
<feature type="domain" description="ATPase F1/V1/A1 complex alpha/beta subunit N-terminal" evidence="17">
    <location>
        <begin position="26"/>
        <end position="96"/>
    </location>
</feature>
<evidence type="ECO:0000259" key="15">
    <source>
        <dbReference type="Pfam" id="PF00006"/>
    </source>
</evidence>
<dbReference type="PANTHER" id="PTHR48082">
    <property type="entry name" value="ATP SYNTHASE SUBUNIT ALPHA, MITOCHONDRIAL"/>
    <property type="match status" value="1"/>
</dbReference>
<dbReference type="InterPro" id="IPR005294">
    <property type="entry name" value="ATP_synth_F1_asu"/>
</dbReference>
<dbReference type="PIRSF" id="PIRSF039088">
    <property type="entry name" value="F_ATPase_subunit_alpha"/>
    <property type="match status" value="1"/>
</dbReference>
<dbReference type="Gene3D" id="2.40.30.20">
    <property type="match status" value="1"/>
</dbReference>
<dbReference type="GO" id="GO:0045259">
    <property type="term" value="C:proton-transporting ATP synthase complex"/>
    <property type="evidence" value="ECO:0007669"/>
    <property type="project" value="UniProtKB-KW"/>
</dbReference>
<dbReference type="EC" id="7.1.2.2" evidence="14"/>
<name>D0LL43_HALO1</name>
<dbReference type="GO" id="GO:0016787">
    <property type="term" value="F:hydrolase activity"/>
    <property type="evidence" value="ECO:0007669"/>
    <property type="project" value="UniProtKB-KW"/>
</dbReference>
<dbReference type="GO" id="GO:0005886">
    <property type="term" value="C:plasma membrane"/>
    <property type="evidence" value="ECO:0007669"/>
    <property type="project" value="UniProtKB-SubCell"/>
</dbReference>
<dbReference type="GO" id="GO:0046933">
    <property type="term" value="F:proton-transporting ATP synthase activity, rotational mechanism"/>
    <property type="evidence" value="ECO:0007669"/>
    <property type="project" value="UniProtKB-UniRule"/>
</dbReference>
<dbReference type="SUPFAM" id="SSF52540">
    <property type="entry name" value="P-loop containing nucleoside triphosphate hydrolases"/>
    <property type="match status" value="1"/>
</dbReference>
<evidence type="ECO:0000256" key="6">
    <source>
        <dbReference type="ARBA" id="ARBA00022781"/>
    </source>
</evidence>
<dbReference type="Pfam" id="PF00306">
    <property type="entry name" value="ATP-synt_ab_C"/>
    <property type="match status" value="1"/>
</dbReference>
<dbReference type="SUPFAM" id="SSF50615">
    <property type="entry name" value="N-terminal domain of alpha and beta subunits of F1 ATP synthase"/>
    <property type="match status" value="1"/>
</dbReference>
<keyword evidence="19" id="KW-1185">Reference proteome</keyword>
<dbReference type="InterPro" id="IPR023366">
    <property type="entry name" value="ATP_synth_asu-like_sf"/>
</dbReference>
<dbReference type="HOGENOM" id="CLU_010091_2_1_7"/>
<feature type="site" description="Required for activity" evidence="14">
    <location>
        <position position="366"/>
    </location>
</feature>
<evidence type="ECO:0000259" key="17">
    <source>
        <dbReference type="Pfam" id="PF02874"/>
    </source>
</evidence>
<dbReference type="InterPro" id="IPR020003">
    <property type="entry name" value="ATPase_a/bsu_AS"/>
</dbReference>
<keyword evidence="7 14" id="KW-0067">ATP-binding</keyword>
<evidence type="ECO:0000313" key="19">
    <source>
        <dbReference type="Proteomes" id="UP000001880"/>
    </source>
</evidence>
<dbReference type="Gene3D" id="3.40.50.300">
    <property type="entry name" value="P-loop containing nucleotide triphosphate hydrolases"/>
    <property type="match status" value="1"/>
</dbReference>
<evidence type="ECO:0000256" key="10">
    <source>
        <dbReference type="ARBA" id="ARBA00023136"/>
    </source>
</evidence>
<feature type="domain" description="ATP synthase alpha subunit C-terminal" evidence="16">
    <location>
        <begin position="375"/>
        <end position="500"/>
    </location>
</feature>
<evidence type="ECO:0000256" key="12">
    <source>
        <dbReference type="ARBA" id="ARBA00023310"/>
    </source>
</evidence>
<feature type="binding site" evidence="14">
    <location>
        <begin position="173"/>
        <end position="180"/>
    </location>
    <ligand>
        <name>ATP</name>
        <dbReference type="ChEBI" id="CHEBI:30616"/>
    </ligand>
</feature>